<sequence length="286" mass="32026">MSNSPKPAKKNKNRNKSKSSNDSLIDTVQGISSVLDALRGLPTMPPSLYIDLEGVNLSRHGTISILQIYVSTTRRTYLIDVATLGEKAFSTPGVHTPDTLTSMLQSPLIPKVFFDVRNDSDALFSRYGIRLEGVHDIQLLELASRWGKKTHIKGLQSCMDDLPMTKAEREGWDRAKEKGKELFRPEKGGSYEVFNQRPLRNDIIKYCVQDVQYLPRLWTLYHEKIKRAWAVKAQKAAQDRVLESQAPDFDSNGPGKTRGPSDWAPPKKAATQETGAQETTTPSTEP</sequence>
<proteinExistence type="predicted"/>
<gene>
    <name evidence="1" type="ORF">ONZ43_g1008</name>
</gene>
<name>A0ACC2J5Y8_9PEZI</name>
<accession>A0ACC2J5Y8</accession>
<comment type="caution">
    <text evidence="1">The sequence shown here is derived from an EMBL/GenBank/DDBJ whole genome shotgun (WGS) entry which is preliminary data.</text>
</comment>
<organism evidence="1 2">
    <name type="scientific">Nemania bipapillata</name>
    <dbReference type="NCBI Taxonomy" id="110536"/>
    <lineage>
        <taxon>Eukaryota</taxon>
        <taxon>Fungi</taxon>
        <taxon>Dikarya</taxon>
        <taxon>Ascomycota</taxon>
        <taxon>Pezizomycotina</taxon>
        <taxon>Sordariomycetes</taxon>
        <taxon>Xylariomycetidae</taxon>
        <taxon>Xylariales</taxon>
        <taxon>Xylariaceae</taxon>
        <taxon>Nemania</taxon>
    </lineage>
</organism>
<evidence type="ECO:0000313" key="1">
    <source>
        <dbReference type="EMBL" id="KAJ8122917.1"/>
    </source>
</evidence>
<reference evidence="1" key="1">
    <citation type="submission" date="2022-11" db="EMBL/GenBank/DDBJ databases">
        <title>Genome Sequence of Nemania bipapillata.</title>
        <authorList>
            <person name="Buettner E."/>
        </authorList>
    </citation>
    <scope>NUCLEOTIDE SEQUENCE</scope>
    <source>
        <strain evidence="1">CP14</strain>
    </source>
</reference>
<evidence type="ECO:0000313" key="2">
    <source>
        <dbReference type="Proteomes" id="UP001153334"/>
    </source>
</evidence>
<dbReference type="EMBL" id="JAPESX010000154">
    <property type="protein sequence ID" value="KAJ8122917.1"/>
    <property type="molecule type" value="Genomic_DNA"/>
</dbReference>
<dbReference type="Proteomes" id="UP001153334">
    <property type="component" value="Unassembled WGS sequence"/>
</dbReference>
<protein>
    <submittedName>
        <fullName evidence="1">Uncharacterized protein</fullName>
    </submittedName>
</protein>
<keyword evidence="2" id="KW-1185">Reference proteome</keyword>